<protein>
    <recommendedName>
        <fullName evidence="6">Protein kinase domain-containing protein</fullName>
    </recommendedName>
</protein>
<dbReference type="PROSITE" id="PS50011">
    <property type="entry name" value="PROTEIN_KINASE_DOM"/>
    <property type="match status" value="1"/>
</dbReference>
<name>A0AAV2YN17_9STRA</name>
<evidence type="ECO:0000313" key="8">
    <source>
        <dbReference type="Proteomes" id="UP001146120"/>
    </source>
</evidence>
<comment type="caution">
    <text evidence="7">The sequence shown here is derived from an EMBL/GenBank/DDBJ whole genome shotgun (WGS) entry which is preliminary data.</text>
</comment>
<keyword evidence="8" id="KW-1185">Reference proteome</keyword>
<organism evidence="7 8">
    <name type="scientific">Lagenidium giganteum</name>
    <dbReference type="NCBI Taxonomy" id="4803"/>
    <lineage>
        <taxon>Eukaryota</taxon>
        <taxon>Sar</taxon>
        <taxon>Stramenopiles</taxon>
        <taxon>Oomycota</taxon>
        <taxon>Peronosporomycetes</taxon>
        <taxon>Pythiales</taxon>
        <taxon>Pythiaceae</taxon>
    </lineage>
</organism>
<dbReference type="SUPFAM" id="SSF56112">
    <property type="entry name" value="Protein kinase-like (PK-like)"/>
    <property type="match status" value="1"/>
</dbReference>
<dbReference type="PANTHER" id="PTHR24345">
    <property type="entry name" value="SERINE/THREONINE-PROTEIN KINASE PLK"/>
    <property type="match status" value="1"/>
</dbReference>
<accession>A0AAV2YN17</accession>
<sequence>MGVVCRYERLESLRASIFGEILLCRDTETSEEVIVKTVDLSLALKQKSRTNEAVQENVLKEIDVLSQLCAMGGHPNVIKLRNYYVESGGKRNFLHVVLDYCEGGDLLDSCMPPSEATDEQEANTEDQRVEEAVALGYLKDVLEGLCFLHKNGVAHRDLSLENILLRDGRAVIADFGLCARQEPYENALRCNEIVGKHYYMAPEVVAQCQYDPMKADIWSAGISFFILLTTSPPFEMASKNDAGFRYVAKHGIKAVFKAWGLGESISSETQDLLAQMLTVNAENRVSVEELLSHAAFASISPSTE</sequence>
<keyword evidence="5" id="KW-0067">ATP-binding</keyword>
<dbReference type="InterPro" id="IPR011009">
    <property type="entry name" value="Kinase-like_dom_sf"/>
</dbReference>
<dbReference type="EMBL" id="DAKRPA010000238">
    <property type="protein sequence ID" value="DAZ94677.1"/>
    <property type="molecule type" value="Genomic_DNA"/>
</dbReference>
<evidence type="ECO:0000259" key="6">
    <source>
        <dbReference type="PROSITE" id="PS50011"/>
    </source>
</evidence>
<feature type="domain" description="Protein kinase" evidence="6">
    <location>
        <begin position="7"/>
        <end position="296"/>
    </location>
</feature>
<keyword evidence="3" id="KW-0547">Nucleotide-binding</keyword>
<dbReference type="GO" id="GO:0005524">
    <property type="term" value="F:ATP binding"/>
    <property type="evidence" value="ECO:0007669"/>
    <property type="project" value="UniProtKB-KW"/>
</dbReference>
<dbReference type="Pfam" id="PF00069">
    <property type="entry name" value="Pkinase"/>
    <property type="match status" value="1"/>
</dbReference>
<evidence type="ECO:0000256" key="4">
    <source>
        <dbReference type="ARBA" id="ARBA00022777"/>
    </source>
</evidence>
<keyword evidence="2" id="KW-0808">Transferase</keyword>
<keyword evidence="1" id="KW-0723">Serine/threonine-protein kinase</keyword>
<keyword evidence="4" id="KW-0418">Kinase</keyword>
<evidence type="ECO:0000256" key="2">
    <source>
        <dbReference type="ARBA" id="ARBA00022679"/>
    </source>
</evidence>
<evidence type="ECO:0000256" key="3">
    <source>
        <dbReference type="ARBA" id="ARBA00022741"/>
    </source>
</evidence>
<evidence type="ECO:0000256" key="1">
    <source>
        <dbReference type="ARBA" id="ARBA00022527"/>
    </source>
</evidence>
<dbReference type="GO" id="GO:0004674">
    <property type="term" value="F:protein serine/threonine kinase activity"/>
    <property type="evidence" value="ECO:0007669"/>
    <property type="project" value="UniProtKB-KW"/>
</dbReference>
<proteinExistence type="predicted"/>
<reference evidence="7" key="2">
    <citation type="journal article" date="2023" name="Microbiol Resour">
        <title>Decontamination and Annotation of the Draft Genome Sequence of the Oomycete Lagenidium giganteum ARSEF 373.</title>
        <authorList>
            <person name="Morgan W.R."/>
            <person name="Tartar A."/>
        </authorList>
    </citation>
    <scope>NUCLEOTIDE SEQUENCE</scope>
    <source>
        <strain evidence="7">ARSEF 373</strain>
    </source>
</reference>
<dbReference type="Gene3D" id="1.10.510.10">
    <property type="entry name" value="Transferase(Phosphotransferase) domain 1"/>
    <property type="match status" value="1"/>
</dbReference>
<dbReference type="InterPro" id="IPR000719">
    <property type="entry name" value="Prot_kinase_dom"/>
</dbReference>
<dbReference type="GO" id="GO:0005634">
    <property type="term" value="C:nucleus"/>
    <property type="evidence" value="ECO:0007669"/>
    <property type="project" value="TreeGrafter"/>
</dbReference>
<reference evidence="7" key="1">
    <citation type="submission" date="2022-11" db="EMBL/GenBank/DDBJ databases">
        <authorList>
            <person name="Morgan W.R."/>
            <person name="Tartar A."/>
        </authorList>
    </citation>
    <scope>NUCLEOTIDE SEQUENCE</scope>
    <source>
        <strain evidence="7">ARSEF 373</strain>
    </source>
</reference>
<dbReference type="Proteomes" id="UP001146120">
    <property type="component" value="Unassembled WGS sequence"/>
</dbReference>
<evidence type="ECO:0000313" key="7">
    <source>
        <dbReference type="EMBL" id="DAZ94677.1"/>
    </source>
</evidence>
<dbReference type="AlphaFoldDB" id="A0AAV2YN17"/>
<gene>
    <name evidence="7" type="ORF">N0F65_002386</name>
</gene>
<dbReference type="PANTHER" id="PTHR24345:SF91">
    <property type="entry name" value="SERINE_THREONINE-PROTEIN KINASE PLK4"/>
    <property type="match status" value="1"/>
</dbReference>
<evidence type="ECO:0000256" key="5">
    <source>
        <dbReference type="ARBA" id="ARBA00022840"/>
    </source>
</evidence>